<dbReference type="GO" id="GO:0003968">
    <property type="term" value="F:RNA-directed RNA polymerase activity"/>
    <property type="evidence" value="ECO:0007669"/>
    <property type="project" value="UniProtKB-EC"/>
</dbReference>
<evidence type="ECO:0000256" key="5">
    <source>
        <dbReference type="ARBA" id="ARBA00004452"/>
    </source>
</evidence>
<comment type="similarity">
    <text evidence="19">Belongs to the Bunyavirales RNA polymerase family.</text>
</comment>
<evidence type="ECO:0000256" key="8">
    <source>
        <dbReference type="ARBA" id="ARBA00022679"/>
    </source>
</evidence>
<evidence type="ECO:0000256" key="6">
    <source>
        <dbReference type="ARBA" id="ARBA00012494"/>
    </source>
</evidence>
<keyword evidence="23" id="KW-1185">Reference proteome</keyword>
<evidence type="ECO:0000256" key="16">
    <source>
        <dbReference type="ARBA" id="ARBA00030285"/>
    </source>
</evidence>
<dbReference type="InterPro" id="IPR007099">
    <property type="entry name" value="RNA-dir_pol_NSvirus"/>
</dbReference>
<dbReference type="Pfam" id="PF12603">
    <property type="entry name" value="L_PA-C-like"/>
    <property type="match status" value="1"/>
</dbReference>
<evidence type="ECO:0000256" key="9">
    <source>
        <dbReference type="ARBA" id="ARBA00022723"/>
    </source>
</evidence>
<accession>F2W3Q0</accession>
<dbReference type="PROSITE" id="PS50525">
    <property type="entry name" value="RDRP_SSRNA_NEG_SEG"/>
    <property type="match status" value="1"/>
</dbReference>
<evidence type="ECO:0000256" key="4">
    <source>
        <dbReference type="ARBA" id="ARBA00004328"/>
    </source>
</evidence>
<keyword evidence="8" id="KW-0808">Transferase</keyword>
<evidence type="ECO:0000256" key="10">
    <source>
        <dbReference type="ARBA" id="ARBA00022801"/>
    </source>
</evidence>
<feature type="domain" description="RdRp catalytic" evidence="21">
    <location>
        <begin position="975"/>
        <end position="1166"/>
    </location>
</feature>
<evidence type="ECO:0000256" key="2">
    <source>
        <dbReference type="ARBA" id="ARBA00001946"/>
    </source>
</evidence>
<keyword evidence="10" id="KW-0378">Hydrolase</keyword>
<evidence type="ECO:0000256" key="14">
    <source>
        <dbReference type="ARBA" id="ARBA00023184"/>
    </source>
</evidence>
<comment type="subcellular location">
    <subcellularLocation>
        <location evidence="3">Host Golgi apparatus</location>
    </subcellularLocation>
    <subcellularLocation>
        <location evidence="5">Host endoplasmic reticulum-Golgi intermediate compartment</location>
    </subcellularLocation>
    <subcellularLocation>
        <location evidence="4">Virion</location>
    </subcellularLocation>
</comment>
<comment type="function">
    <text evidence="20">RNA-dependent RNA polymerase, which is responsible for the replication and transcription of the viral RNA genome using antigenomic RNA as an intermediate. During transcription, synthesizes subgenomic RNAs and assures their capping by a cap-snatching mechanism, which involves the endonuclease activity cleaving the host capped pre-mRNAs. These short capped RNAs are then used as primers for viral transcription. The 3'-end of subgenomic mRNAs molecules are not polyadenylated. During replication, the polymerase binds the 5' and 3' vRNA extremities at distinct sites. In turn, significant conformational changes occur in the polymerase and in vRNA to initiate active RNA synthesis. As a consequence of the use of the same enzyme for both transcription and replication, these mechanisms need to be well coordinated.</text>
</comment>
<evidence type="ECO:0000256" key="11">
    <source>
        <dbReference type="ARBA" id="ARBA00022812"/>
    </source>
</evidence>
<evidence type="ECO:0000256" key="15">
    <source>
        <dbReference type="ARBA" id="ARBA00023211"/>
    </source>
</evidence>
<reference evidence="22 23" key="1">
    <citation type="journal article" date="2011" name="J. Virol.">
        <title>Characterization of the Candiru antigenic complex (Bunyaviridae: Phlebovirus), a highly diverse and reassorting group of viruses affecting humans in tropical America.</title>
        <authorList>
            <person name="Palacios G."/>
            <person name="Tesh R."/>
            <person name="Travassos da Rosa A."/>
            <person name="Savji N."/>
            <person name="Sze W."/>
            <person name="Jain K."/>
            <person name="Serge R."/>
            <person name="Guzman H."/>
            <person name="Guevara C."/>
            <person name="Nunes M.R."/>
            <person name="Nunes-Neto J.P."/>
            <person name="Kochel T."/>
            <person name="Hutchison S."/>
            <person name="Vasconcelos P.F."/>
            <person name="Lipkin W.I."/>
        </authorList>
    </citation>
    <scope>NUCLEOTIDE SEQUENCE [LARGE SCALE GENOMIC DNA]</scope>
</reference>
<dbReference type="EMBL" id="HM119407">
    <property type="protein sequence ID" value="AEA30057.1"/>
    <property type="molecule type" value="Genomic_RNA"/>
</dbReference>
<proteinExistence type="inferred from homology"/>
<dbReference type="InterPro" id="IPR022531">
    <property type="entry name" value="L_PA-C-like"/>
</dbReference>
<evidence type="ECO:0000256" key="12">
    <source>
        <dbReference type="ARBA" id="ARBA00022842"/>
    </source>
</evidence>
<keyword evidence="9" id="KW-0479">Metal-binding</keyword>
<evidence type="ECO:0000256" key="3">
    <source>
        <dbReference type="ARBA" id="ARBA00004136"/>
    </source>
</evidence>
<dbReference type="InterPro" id="IPR007322">
    <property type="entry name" value="RNA_pol_bunyavir"/>
</dbReference>
<dbReference type="GO" id="GO:0044172">
    <property type="term" value="C:host cell endoplasmic reticulum-Golgi intermediate compartment"/>
    <property type="evidence" value="ECO:0007669"/>
    <property type="project" value="UniProtKB-SubCell"/>
</dbReference>
<dbReference type="EC" id="2.7.7.48" evidence="6"/>
<evidence type="ECO:0000313" key="22">
    <source>
        <dbReference type="EMBL" id="AEA30057.1"/>
    </source>
</evidence>
<dbReference type="Pfam" id="PF15518">
    <property type="entry name" value="L_protein_N"/>
    <property type="match status" value="1"/>
</dbReference>
<evidence type="ECO:0000256" key="17">
    <source>
        <dbReference type="ARBA" id="ARBA00030436"/>
    </source>
</evidence>
<dbReference type="GO" id="GO:0006351">
    <property type="term" value="P:DNA-templated transcription"/>
    <property type="evidence" value="ECO:0007669"/>
    <property type="project" value="InterPro"/>
</dbReference>
<keyword evidence="12" id="KW-0460">Magnesium</keyword>
<evidence type="ECO:0000256" key="13">
    <source>
        <dbReference type="ARBA" id="ARBA00022844"/>
    </source>
</evidence>
<dbReference type="KEGG" id="vg:10421735"/>
<evidence type="ECO:0000313" key="23">
    <source>
        <dbReference type="Proteomes" id="UP000202898"/>
    </source>
</evidence>
<organism evidence="22 23">
    <name type="scientific">Chandiru virus</name>
    <dbReference type="NCBI Taxonomy" id="629725"/>
    <lineage>
        <taxon>Viruses</taxon>
        <taxon>Riboviria</taxon>
        <taxon>Orthornavirae</taxon>
        <taxon>Negarnaviricota</taxon>
        <taxon>Polyploviricotina</taxon>
        <taxon>Bunyaviricetes</taxon>
        <taxon>Hareavirales</taxon>
        <taxon>Phenuiviridae</taxon>
        <taxon>Phlebovirus</taxon>
        <taxon>Phlebovirus candiruense</taxon>
    </lineage>
</organism>
<dbReference type="GO" id="GO:0046872">
    <property type="term" value="F:metal ion binding"/>
    <property type="evidence" value="ECO:0007669"/>
    <property type="project" value="UniProtKB-KW"/>
</dbReference>
<dbReference type="GO" id="GO:0016787">
    <property type="term" value="F:hydrolase activity"/>
    <property type="evidence" value="ECO:0007669"/>
    <property type="project" value="UniProtKB-KW"/>
</dbReference>
<evidence type="ECO:0000256" key="18">
    <source>
        <dbReference type="ARBA" id="ARBA00031012"/>
    </source>
</evidence>
<dbReference type="InterPro" id="IPR029124">
    <property type="entry name" value="L_protein_N"/>
</dbReference>
<keyword evidence="13" id="KW-0946">Virion</keyword>
<comment type="cofactor">
    <cofactor evidence="1">
        <name>Mn(2+)</name>
        <dbReference type="ChEBI" id="CHEBI:29035"/>
    </cofactor>
</comment>
<sequence>MEEILNKQQIPEGVGLFRPEIKQYDDSIMDVEIPFFHITKCDGYMKIDLDLNNGVDYSTIGSSLISTIEVPDKSLPNLVHDVVFSHLASSTDVRFSSVFGVYADSYDHLSPDFILKTAAGSHHVVEFTTNRGGERGAFQACKDKFSKYHIPCENRAVGGRVSLFVVSVYVRGVWSNLDLTDDEVNELVFRFRLAVAIMEEAKRYYPELTEDESEMTKQEREILGIVSSIQMDWKETSLKFPHFKEKVFEDFLTMSADEEYLSGIISEEITACQEDMMESGFIGKVTGIDERLKLNESECNKMIDSYLKSRGPNCRDKLDSKSTVQIPPWVMTEYLDGKSVSCLSGFEVEGDHPMCKIWRSVTIAAAMGDIDRADDDPETELKKALDGSIQKSDERSRYHRIKLNLSNEEIIYGATLGVEGKSHKSNAQVEESRKRSKLGFSLDHDITNLEEFINKHDLELFAESDDYFNPFQIDFDLRESAQKIHQPDLIMDQGENEFLANHKKLCMSKLGSWCQMVSLIGAELSASVKQHVGKGQFVIKRVLNSPLFMLIKPTSSVSHIFVSFALVKSSHMGDLWDNGVFKHYIDAGDLFITDFISYKLSKLTNLCKCFPLMESAICFWTEIFGFEPWNSTYIMSTDRSGSSKEAASMIKLTLLTLMEDKAVTEEIQTIQRYIIMEGFVSLPELPKPHKMLSKLPAVLRSELQVYLVLRSLRTMERISRHPFRLQKKHSQISWSGLFNPLTGNSLRELQPLISICYNGYFKNKEEETEPSALSRLYKKIIELEHLCPTDDIYLGSGDPKEPKMHEFSRSFLKKCTDHGKTILRKIYGQNFMQQIDTQIMREISTITLEKLATLKASSNFDEKWYDYEKCNKEDYHREKAIVKMSEFAASGKTLAIEVFDECMKFVEKRGNMHICLFKKQQHGGDREIYVLGREERIIQSIVEAISRSIGRFFPSDTLCNPGNKIKIPETHGIRARKHCKGAVWTCSTSDDARKWNQGHFVTKFALMLCEFTLPKWWPIIIRGCSMFTNKYMMMNMRYISILSRHKELDIEDEFSRTIFKAFHGEVTVPWMDAGATFLKTKTGMMQGILHFTSSLLHTLHQEFIRSLSFKIFNTKVRPEMSQSVVIDMMQGSDDSSMMISFPCSNEDQLMKCKIAAAICFRIKKRLGVFLAIYPSEKSTSNTDFVMEYNSEFFFHSQHVRPTVRWIAACCNLPEVETLVARQEEASNLMTSVSEGGGSFSLAACIQQAQCTLHYMLMGMGVSSLFEEYKKAIIRWKDPGLGFFLLDNPYCAGLGGFRFNLYKAIAQTPLKCLYSYFMKKVRHGLETNDGTIPESCSVSPGGAIVLSSALRWGSKQKFYKLRDKLNIPEDWIDQINQNPSILYRAPRSGEEVILRIAEKVHSPGVVSSLSTGNAVAKVIASSVYFLSAAIFQDSGRQEFSILDDSKYSLLQKLSKLEGINLTNAISDEDLLFLFPNIEDLQSLDSLVYNRGAIEIVKRKQIKENTQSRVIVFEGNRNLRTPAEYLISDKWFGTQKSKIGRTAFDQEWVKVTSIIPWLRESPQETLQSSPLDNHIQIRNFFSRMDQKPRVVRVTGAPIKKRSGVSKLSMVIRDNFSKLGFIRDIEDITGTSRTNSAELLKHFMFCALQGPYSQERKLQMVIDLLNKSNPIGIKDSDGKSRSNILAILQSYVYREPHIARQIEDAGAGIIGGFVVPQKPKKIENTIYYYGYGVWRGVMDGKQVQIELDNAVGSPPVIISVTMEESAEPWQICKSIRSWAEDVGAKNNLDISPKIKKRTCKYWMFDFKTFSSDKAYGAPVYMTKKKMVDFRLIDDAEISIKVRKSTVNLYVRSDGRDVHILSYSASDSDLSPASLRINDESKDEMMELFNKEPSKSWASCSPIPAIMMHKIIKVVQGELKISSLDSGRLGEIMKLCCESSLRSRIGTLFSALPSVQNTSRVDVDDLIDIVLTDSKTAGFREIVQSLENDIKDEYEVEDFDLSDIDLFGPAHYKELSDLNTISHPLMDDYVEFCISTVGRKELRRILETNRCKTKDLQLSKDLFLVLGRNPDDIKVDEYNLREQMAVEDDMIG</sequence>
<dbReference type="GO" id="GO:0044423">
    <property type="term" value="C:virion component"/>
    <property type="evidence" value="ECO:0007669"/>
    <property type="project" value="UniProtKB-KW"/>
</dbReference>
<evidence type="ECO:0000259" key="21">
    <source>
        <dbReference type="PROSITE" id="PS50525"/>
    </source>
</evidence>
<keyword evidence="15" id="KW-0464">Manganese</keyword>
<dbReference type="GO" id="GO:0039694">
    <property type="term" value="P:viral RNA genome replication"/>
    <property type="evidence" value="ECO:0007669"/>
    <property type="project" value="InterPro"/>
</dbReference>
<dbReference type="RefSeq" id="YP_004347993.1">
    <property type="nucleotide sequence ID" value="NC_015374.1"/>
</dbReference>
<evidence type="ECO:0000256" key="1">
    <source>
        <dbReference type="ARBA" id="ARBA00001936"/>
    </source>
</evidence>
<name>F2W3Q0_9VIRU</name>
<evidence type="ECO:0000256" key="19">
    <source>
        <dbReference type="ARBA" id="ARBA00034123"/>
    </source>
</evidence>
<dbReference type="GeneID" id="10421735"/>
<protein>
    <recommendedName>
        <fullName evidence="7">RNA-directed RNA polymerase L</fullName>
        <ecNumber evidence="6">2.7.7.48</ecNumber>
    </recommendedName>
    <alternativeName>
        <fullName evidence="16">Large structural protein</fullName>
    </alternativeName>
    <alternativeName>
        <fullName evidence="18">Replicase</fullName>
    </alternativeName>
    <alternativeName>
        <fullName evidence="17">Transcriptase</fullName>
    </alternativeName>
</protein>
<keyword evidence="14" id="KW-1038">Host endoplasmic reticulum</keyword>
<dbReference type="Pfam" id="PF04196">
    <property type="entry name" value="Bunya_RdRp"/>
    <property type="match status" value="1"/>
</dbReference>
<dbReference type="Proteomes" id="UP000202898">
    <property type="component" value="Genome"/>
</dbReference>
<evidence type="ECO:0000256" key="7">
    <source>
        <dbReference type="ARBA" id="ARBA00018602"/>
    </source>
</evidence>
<dbReference type="GO" id="GO:0044177">
    <property type="term" value="C:host cell Golgi apparatus"/>
    <property type="evidence" value="ECO:0007669"/>
    <property type="project" value="UniProtKB-SubCell"/>
</dbReference>
<comment type="cofactor">
    <cofactor evidence="2">
        <name>Mg(2+)</name>
        <dbReference type="ChEBI" id="CHEBI:18420"/>
    </cofactor>
</comment>
<keyword evidence="11" id="KW-1040">Host Golgi apparatus</keyword>
<evidence type="ECO:0000256" key="20">
    <source>
        <dbReference type="ARBA" id="ARBA00046037"/>
    </source>
</evidence>